<protein>
    <submittedName>
        <fullName evidence="1">Uncharacterized protein</fullName>
    </submittedName>
</protein>
<evidence type="ECO:0000313" key="1">
    <source>
        <dbReference type="EMBL" id="EME70315.1"/>
    </source>
</evidence>
<name>M2Z7L5_9PROT</name>
<comment type="caution">
    <text evidence="1">The sequence shown here is derived from an EMBL/GenBank/DDBJ whole genome shotgun (WGS) entry which is preliminary data.</text>
</comment>
<gene>
    <name evidence="1" type="ORF">H261_09018</name>
</gene>
<dbReference type="AlphaFoldDB" id="M2Z7L5"/>
<dbReference type="STRING" id="1244869.H261_09018"/>
<reference evidence="1 2" key="1">
    <citation type="journal article" date="2014" name="Genome Announc.">
        <title>Draft Genome Sequence of Magnetospirillum sp. Strain SO-1, a Freshwater Magnetotactic Bacterium Isolated from the Ol'khovka River, Russia.</title>
        <authorList>
            <person name="Grouzdev D.S."/>
            <person name="Dziuba M.V."/>
            <person name="Sukhacheva M.S."/>
            <person name="Mardanov A.V."/>
            <person name="Beletskiy A.V."/>
            <person name="Kuznetsov B.B."/>
            <person name="Skryabin K.G."/>
        </authorList>
    </citation>
    <scope>NUCLEOTIDE SEQUENCE [LARGE SCALE GENOMIC DNA]</scope>
    <source>
        <strain evidence="1 2">SO-1</strain>
    </source>
</reference>
<dbReference type="OrthoDB" id="7361399at2"/>
<sequence>MPTSRLARDADIDWDLLRLLARTEAALTWPDGPPDEPEPSIPQGLDLRHPGDLDLVSRTVMLAELPARN</sequence>
<proteinExistence type="predicted"/>
<dbReference type="EMBL" id="AONQ01000019">
    <property type="protein sequence ID" value="EME70315.1"/>
    <property type="molecule type" value="Genomic_DNA"/>
</dbReference>
<dbReference type="RefSeq" id="WP_008616637.1">
    <property type="nucleotide sequence ID" value="NZ_AONQ01000019.1"/>
</dbReference>
<evidence type="ECO:0000313" key="2">
    <source>
        <dbReference type="Proteomes" id="UP000011744"/>
    </source>
</evidence>
<organism evidence="1 2">
    <name type="scientific">Paramagnetospirillum caucaseum</name>
    <dbReference type="NCBI Taxonomy" id="1244869"/>
    <lineage>
        <taxon>Bacteria</taxon>
        <taxon>Pseudomonadati</taxon>
        <taxon>Pseudomonadota</taxon>
        <taxon>Alphaproteobacteria</taxon>
        <taxon>Rhodospirillales</taxon>
        <taxon>Magnetospirillaceae</taxon>
        <taxon>Paramagnetospirillum</taxon>
    </lineage>
</organism>
<dbReference type="PATRIC" id="fig|1244869.3.peg.1820"/>
<dbReference type="Proteomes" id="UP000011744">
    <property type="component" value="Unassembled WGS sequence"/>
</dbReference>
<accession>M2Z7L5</accession>
<keyword evidence="2" id="KW-1185">Reference proteome</keyword>